<evidence type="ECO:0000313" key="2">
    <source>
        <dbReference type="Proteomes" id="UP000254764"/>
    </source>
</evidence>
<organism evidence="1 2">
    <name type="scientific">Ciceribacter selenitireducens ATCC BAA-1503</name>
    <dbReference type="NCBI Taxonomy" id="1336235"/>
    <lineage>
        <taxon>Bacteria</taxon>
        <taxon>Pseudomonadati</taxon>
        <taxon>Pseudomonadota</taxon>
        <taxon>Alphaproteobacteria</taxon>
        <taxon>Hyphomicrobiales</taxon>
        <taxon>Rhizobiaceae</taxon>
        <taxon>Ciceribacter</taxon>
    </lineage>
</organism>
<evidence type="ECO:0000313" key="1">
    <source>
        <dbReference type="EMBL" id="SSC68155.1"/>
    </source>
</evidence>
<dbReference type="EMBL" id="UEYP01000006">
    <property type="protein sequence ID" value="SSC68155.1"/>
    <property type="molecule type" value="Genomic_DNA"/>
</dbReference>
<dbReference type="Proteomes" id="UP000254764">
    <property type="component" value="Unassembled WGS sequence"/>
</dbReference>
<proteinExistence type="predicted"/>
<dbReference type="OrthoDB" id="7451512at2"/>
<keyword evidence="2" id="KW-1185">Reference proteome</keyword>
<dbReference type="InterPro" id="IPR045397">
    <property type="entry name" value="TumE-like"/>
</dbReference>
<dbReference type="Pfam" id="PF20126">
    <property type="entry name" value="TumE"/>
    <property type="match status" value="1"/>
</dbReference>
<gene>
    <name evidence="1" type="ORF">RHIZ70_3863</name>
</gene>
<sequence>MKAALLYRSKTVLSDGAIVEMVIWKVPRPVAGSHHAYKYSLFYGYEGQRVVAYDNERGKGDHRHIRGHEEGYEFSTVDRLIADFLEDVHVRRQHGR</sequence>
<name>A0A376AK15_9HYPH</name>
<reference evidence="2" key="1">
    <citation type="submission" date="2018-07" db="EMBL/GenBank/DDBJ databases">
        <authorList>
            <person name="Peiro R."/>
            <person name="Begona"/>
            <person name="Cbmso G."/>
            <person name="Lopez M."/>
            <person name="Gonzalez S."/>
        </authorList>
    </citation>
    <scope>NUCLEOTIDE SEQUENCE [LARGE SCALE GENOMIC DNA]</scope>
</reference>
<accession>A0A376AK15</accession>
<dbReference type="RefSeq" id="WP_115670859.1">
    <property type="nucleotide sequence ID" value="NZ_UEYP01000006.1"/>
</dbReference>
<protein>
    <submittedName>
        <fullName evidence="1">Uncharacterized protein</fullName>
    </submittedName>
</protein>
<dbReference type="AlphaFoldDB" id="A0A376AK15"/>